<evidence type="ECO:0000313" key="1">
    <source>
        <dbReference type="EMBL" id="MFC3812618.1"/>
    </source>
</evidence>
<accession>A0ABV7Z2H3</accession>
<dbReference type="RefSeq" id="WP_379839502.1">
    <property type="nucleotide sequence ID" value="NZ_JBHRYQ010000001.1"/>
</dbReference>
<comment type="caution">
    <text evidence="1">The sequence shown here is derived from an EMBL/GenBank/DDBJ whole genome shotgun (WGS) entry which is preliminary data.</text>
</comment>
<name>A0ABV7Z2H3_9BACT</name>
<protein>
    <submittedName>
        <fullName evidence="1">Uncharacterized protein</fullName>
    </submittedName>
</protein>
<keyword evidence="2" id="KW-1185">Reference proteome</keyword>
<gene>
    <name evidence="1" type="ORF">ACFOOI_18295</name>
</gene>
<dbReference type="Proteomes" id="UP001595616">
    <property type="component" value="Unassembled WGS sequence"/>
</dbReference>
<evidence type="ECO:0000313" key="2">
    <source>
        <dbReference type="Proteomes" id="UP001595616"/>
    </source>
</evidence>
<reference evidence="2" key="1">
    <citation type="journal article" date="2019" name="Int. J. Syst. Evol. Microbiol.">
        <title>The Global Catalogue of Microorganisms (GCM) 10K type strain sequencing project: providing services to taxonomists for standard genome sequencing and annotation.</title>
        <authorList>
            <consortium name="The Broad Institute Genomics Platform"/>
            <consortium name="The Broad Institute Genome Sequencing Center for Infectious Disease"/>
            <person name="Wu L."/>
            <person name="Ma J."/>
        </authorList>
    </citation>
    <scope>NUCLEOTIDE SEQUENCE [LARGE SCALE GENOMIC DNA]</scope>
    <source>
        <strain evidence="2">CECT 7956</strain>
    </source>
</reference>
<dbReference type="EMBL" id="JBHRYQ010000001">
    <property type="protein sequence ID" value="MFC3812618.1"/>
    <property type="molecule type" value="Genomic_DNA"/>
</dbReference>
<proteinExistence type="predicted"/>
<sequence length="69" mass="8131">MNNEEDEYLIKFFKELGESNQAPDEIKKAVFSHLDSFELITNMFDLFTMKFTNTQLDFIGSLEKKDDKT</sequence>
<organism evidence="1 2">
    <name type="scientific">Lacihabitans lacunae</name>
    <dbReference type="NCBI Taxonomy" id="1028214"/>
    <lineage>
        <taxon>Bacteria</taxon>
        <taxon>Pseudomonadati</taxon>
        <taxon>Bacteroidota</taxon>
        <taxon>Cytophagia</taxon>
        <taxon>Cytophagales</taxon>
        <taxon>Leadbetterellaceae</taxon>
        <taxon>Lacihabitans</taxon>
    </lineage>
</organism>